<name>A0AAW1P6L9_9CHLO</name>
<gene>
    <name evidence="1" type="ORF">WJX72_002375</name>
</gene>
<evidence type="ECO:0000313" key="1">
    <source>
        <dbReference type="EMBL" id="KAK9807551.1"/>
    </source>
</evidence>
<accession>A0AAW1P6L9</accession>
<evidence type="ECO:0000313" key="2">
    <source>
        <dbReference type="Proteomes" id="UP001489004"/>
    </source>
</evidence>
<proteinExistence type="predicted"/>
<organism evidence="1 2">
    <name type="scientific">[Myrmecia] bisecta</name>
    <dbReference type="NCBI Taxonomy" id="41462"/>
    <lineage>
        <taxon>Eukaryota</taxon>
        <taxon>Viridiplantae</taxon>
        <taxon>Chlorophyta</taxon>
        <taxon>core chlorophytes</taxon>
        <taxon>Trebouxiophyceae</taxon>
        <taxon>Trebouxiales</taxon>
        <taxon>Trebouxiaceae</taxon>
        <taxon>Myrmecia</taxon>
    </lineage>
</organism>
<protein>
    <submittedName>
        <fullName evidence="1">Uncharacterized protein</fullName>
    </submittedName>
</protein>
<reference evidence="1 2" key="1">
    <citation type="journal article" date="2024" name="Nat. Commun.">
        <title>Phylogenomics reveals the evolutionary origins of lichenization in chlorophyte algae.</title>
        <authorList>
            <person name="Puginier C."/>
            <person name="Libourel C."/>
            <person name="Otte J."/>
            <person name="Skaloud P."/>
            <person name="Haon M."/>
            <person name="Grisel S."/>
            <person name="Petersen M."/>
            <person name="Berrin J.G."/>
            <person name="Delaux P.M."/>
            <person name="Dal Grande F."/>
            <person name="Keller J."/>
        </authorList>
    </citation>
    <scope>NUCLEOTIDE SEQUENCE [LARGE SCALE GENOMIC DNA]</scope>
    <source>
        <strain evidence="1 2">SAG 2043</strain>
    </source>
</reference>
<dbReference type="Proteomes" id="UP001489004">
    <property type="component" value="Unassembled WGS sequence"/>
</dbReference>
<sequence>MLCLAHLEAPIHKANDEVLEHTSSVLSGATGVDMEKPWKLLFLHTQSPASTGSHVAGDDTAPPPNGLQDVLRDAKFCKQYWDDWGCAGLWMPLEAQTAA</sequence>
<dbReference type="EMBL" id="JALJOR010000012">
    <property type="protein sequence ID" value="KAK9807551.1"/>
    <property type="molecule type" value="Genomic_DNA"/>
</dbReference>
<keyword evidence="2" id="KW-1185">Reference proteome</keyword>
<comment type="caution">
    <text evidence="1">The sequence shown here is derived from an EMBL/GenBank/DDBJ whole genome shotgun (WGS) entry which is preliminary data.</text>
</comment>
<dbReference type="AlphaFoldDB" id="A0AAW1P6L9"/>